<evidence type="ECO:0000313" key="2">
    <source>
        <dbReference type="EMBL" id="GKU89944.1"/>
    </source>
</evidence>
<name>A0AAV5HVH0_9ROSI</name>
<feature type="transmembrane region" description="Helical" evidence="1">
    <location>
        <begin position="6"/>
        <end position="21"/>
    </location>
</feature>
<comment type="caution">
    <text evidence="2">The sequence shown here is derived from an EMBL/GenBank/DDBJ whole genome shotgun (WGS) entry which is preliminary data.</text>
</comment>
<feature type="transmembrane region" description="Helical" evidence="1">
    <location>
        <begin position="42"/>
        <end position="62"/>
    </location>
</feature>
<reference evidence="2 3" key="1">
    <citation type="journal article" date="2021" name="Commun. Biol.">
        <title>The genome of Shorea leprosula (Dipterocarpaceae) highlights the ecological relevance of drought in aseasonal tropical rainforests.</title>
        <authorList>
            <person name="Ng K.K.S."/>
            <person name="Kobayashi M.J."/>
            <person name="Fawcett J.A."/>
            <person name="Hatakeyama M."/>
            <person name="Paape T."/>
            <person name="Ng C.H."/>
            <person name="Ang C.C."/>
            <person name="Tnah L.H."/>
            <person name="Lee C.T."/>
            <person name="Nishiyama T."/>
            <person name="Sese J."/>
            <person name="O'Brien M.J."/>
            <person name="Copetti D."/>
            <person name="Mohd Noor M.I."/>
            <person name="Ong R.C."/>
            <person name="Putra M."/>
            <person name="Sireger I.Z."/>
            <person name="Indrioko S."/>
            <person name="Kosugi Y."/>
            <person name="Izuno A."/>
            <person name="Isagi Y."/>
            <person name="Lee S.L."/>
            <person name="Shimizu K.K."/>
        </authorList>
    </citation>
    <scope>NUCLEOTIDE SEQUENCE [LARGE SCALE GENOMIC DNA]</scope>
    <source>
        <strain evidence="2">214</strain>
    </source>
</reference>
<sequence length="63" mass="7111">MTTLWLITNLVVDIVICVLMGRGNIDHWMDLIQSENSYPSDLYIFGDFLGFLLAQISAFISAD</sequence>
<keyword evidence="1" id="KW-0812">Transmembrane</keyword>
<gene>
    <name evidence="2" type="ORF">SLEP1_g4012</name>
</gene>
<keyword evidence="1" id="KW-0472">Membrane</keyword>
<keyword evidence="3" id="KW-1185">Reference proteome</keyword>
<protein>
    <submittedName>
        <fullName evidence="2">Uncharacterized protein</fullName>
    </submittedName>
</protein>
<dbReference type="Proteomes" id="UP001054252">
    <property type="component" value="Unassembled WGS sequence"/>
</dbReference>
<dbReference type="EMBL" id="BPVZ01000004">
    <property type="protein sequence ID" value="GKU89944.1"/>
    <property type="molecule type" value="Genomic_DNA"/>
</dbReference>
<evidence type="ECO:0000313" key="3">
    <source>
        <dbReference type="Proteomes" id="UP001054252"/>
    </source>
</evidence>
<organism evidence="2 3">
    <name type="scientific">Rubroshorea leprosula</name>
    <dbReference type="NCBI Taxonomy" id="152421"/>
    <lineage>
        <taxon>Eukaryota</taxon>
        <taxon>Viridiplantae</taxon>
        <taxon>Streptophyta</taxon>
        <taxon>Embryophyta</taxon>
        <taxon>Tracheophyta</taxon>
        <taxon>Spermatophyta</taxon>
        <taxon>Magnoliopsida</taxon>
        <taxon>eudicotyledons</taxon>
        <taxon>Gunneridae</taxon>
        <taxon>Pentapetalae</taxon>
        <taxon>rosids</taxon>
        <taxon>malvids</taxon>
        <taxon>Malvales</taxon>
        <taxon>Dipterocarpaceae</taxon>
        <taxon>Rubroshorea</taxon>
    </lineage>
</organism>
<accession>A0AAV5HVH0</accession>
<dbReference type="AlphaFoldDB" id="A0AAV5HVH0"/>
<proteinExistence type="predicted"/>
<evidence type="ECO:0000256" key="1">
    <source>
        <dbReference type="SAM" id="Phobius"/>
    </source>
</evidence>
<keyword evidence="1" id="KW-1133">Transmembrane helix</keyword>